<dbReference type="GO" id="GO:0005886">
    <property type="term" value="C:plasma membrane"/>
    <property type="evidence" value="ECO:0007669"/>
    <property type="project" value="TreeGrafter"/>
</dbReference>
<evidence type="ECO:0000256" key="8">
    <source>
        <dbReference type="ARBA" id="ARBA00022741"/>
    </source>
</evidence>
<proteinExistence type="inferred from homology"/>
<keyword evidence="15" id="KW-1185">Reference proteome</keyword>
<keyword evidence="9 13" id="KW-0418">Kinase</keyword>
<dbReference type="NCBIfam" id="TIGR00682">
    <property type="entry name" value="lpxK"/>
    <property type="match status" value="1"/>
</dbReference>
<keyword evidence="7 13" id="KW-0808">Transferase</keyword>
<evidence type="ECO:0000256" key="3">
    <source>
        <dbReference type="ARBA" id="ARBA00012071"/>
    </source>
</evidence>
<evidence type="ECO:0000256" key="11">
    <source>
        <dbReference type="ARBA" id="ARBA00023098"/>
    </source>
</evidence>
<evidence type="ECO:0000256" key="4">
    <source>
        <dbReference type="ARBA" id="ARBA00016436"/>
    </source>
</evidence>
<comment type="similarity">
    <text evidence="13">Belongs to the LpxK family.</text>
</comment>
<dbReference type="GO" id="GO:0005524">
    <property type="term" value="F:ATP binding"/>
    <property type="evidence" value="ECO:0007669"/>
    <property type="project" value="UniProtKB-UniRule"/>
</dbReference>
<comment type="catalytic activity">
    <reaction evidence="13">
        <text>a lipid A disaccharide + ATP = a lipid IVA + ADP + H(+)</text>
        <dbReference type="Rhea" id="RHEA:67840"/>
        <dbReference type="ChEBI" id="CHEBI:15378"/>
        <dbReference type="ChEBI" id="CHEBI:30616"/>
        <dbReference type="ChEBI" id="CHEBI:176343"/>
        <dbReference type="ChEBI" id="CHEBI:176425"/>
        <dbReference type="ChEBI" id="CHEBI:456216"/>
        <dbReference type="EC" id="2.7.1.130"/>
    </reaction>
</comment>
<comment type="function">
    <text evidence="1 13">Transfers the gamma-phosphate of ATP to the 4'-position of a tetraacyldisaccharide 1-phosphate intermediate (termed DS-1-P) to form tetraacyldisaccharide 1,4'-bis-phosphate (lipid IVA).</text>
</comment>
<evidence type="ECO:0000256" key="1">
    <source>
        <dbReference type="ARBA" id="ARBA00002274"/>
    </source>
</evidence>
<keyword evidence="8 13" id="KW-0547">Nucleotide-binding</keyword>
<evidence type="ECO:0000256" key="10">
    <source>
        <dbReference type="ARBA" id="ARBA00022840"/>
    </source>
</evidence>
<dbReference type="GO" id="GO:0009029">
    <property type="term" value="F:lipid-A 4'-kinase activity"/>
    <property type="evidence" value="ECO:0007669"/>
    <property type="project" value="UniProtKB-UniRule"/>
</dbReference>
<evidence type="ECO:0000256" key="2">
    <source>
        <dbReference type="ARBA" id="ARBA00004870"/>
    </source>
</evidence>
<feature type="binding site" evidence="13">
    <location>
        <begin position="54"/>
        <end position="61"/>
    </location>
    <ligand>
        <name>ATP</name>
        <dbReference type="ChEBI" id="CHEBI:30616"/>
    </ligand>
</feature>
<dbReference type="EC" id="2.7.1.130" evidence="3 13"/>
<evidence type="ECO:0000256" key="6">
    <source>
        <dbReference type="ARBA" id="ARBA00022556"/>
    </source>
</evidence>
<gene>
    <name evidence="13" type="primary">lpxK</name>
    <name evidence="14" type="ordered locus">Despr_1584</name>
</gene>
<sequence length="361" mass="39309">MHDMKQSTAFYFALGRPLSPIYSLAMRLRETLYRRGVLRSYRLAAPVVSVGNLTLGGSGKTPMVQYLARLLQDNGFHPAIISRGYGGRAKGAINVVSDDKSLLLDAEQAGDEPRFLAETLPGVPVLTGIVRRLPAQRAVEMGADVLLLDDGFQHLQIKRDVNLVLFNTDRLAGNSRVFPGGDLREPVAALKRATGFVMTGVHAGNRERADRFADLLRHRFPGIPVVQAGYGVEGPVRLAASGILEPAAADILVQHPLFAFCGIAHPESFRQTLIAQGAVLAGFHPLDDHQRYSSAVIERLANRARQSGAQNLITTEKDLVKLAPHVEALSLPVFGLRMRVEAEEPLARNILSAVRSWSGHD</sequence>
<protein>
    <recommendedName>
        <fullName evidence="4 13">Tetraacyldisaccharide 4'-kinase</fullName>
        <ecNumber evidence="3 13">2.7.1.130</ecNumber>
    </recommendedName>
    <alternativeName>
        <fullName evidence="12 13">Lipid A 4'-kinase</fullName>
    </alternativeName>
</protein>
<comment type="pathway">
    <text evidence="2 13">Glycolipid biosynthesis; lipid IV(A) biosynthesis; lipid IV(A) from (3R)-3-hydroxytetradecanoyl-[acyl-carrier-protein] and UDP-N-acetyl-alpha-D-glucosamine: step 6/6.</text>
</comment>
<dbReference type="Pfam" id="PF02606">
    <property type="entry name" value="LpxK"/>
    <property type="match status" value="1"/>
</dbReference>
<evidence type="ECO:0000256" key="5">
    <source>
        <dbReference type="ARBA" id="ARBA00022516"/>
    </source>
</evidence>
<evidence type="ECO:0000256" key="13">
    <source>
        <dbReference type="HAMAP-Rule" id="MF_00409"/>
    </source>
</evidence>
<reference evidence="14 15" key="1">
    <citation type="journal article" date="2011" name="Stand. Genomic Sci.">
        <title>Complete genome sequence of Desulfobulbus propionicus type strain (1pr3).</title>
        <authorList>
            <person name="Pagani I."/>
            <person name="Lapidus A."/>
            <person name="Nolan M."/>
            <person name="Lucas S."/>
            <person name="Hammon N."/>
            <person name="Deshpande S."/>
            <person name="Cheng J.F."/>
            <person name="Chertkov O."/>
            <person name="Davenport K."/>
            <person name="Tapia R."/>
            <person name="Han C."/>
            <person name="Goodwin L."/>
            <person name="Pitluck S."/>
            <person name="Liolios K."/>
            <person name="Mavromatis K."/>
            <person name="Ivanova N."/>
            <person name="Mikhailova N."/>
            <person name="Pati A."/>
            <person name="Chen A."/>
            <person name="Palaniappan K."/>
            <person name="Land M."/>
            <person name="Hauser L."/>
            <person name="Chang Y.J."/>
            <person name="Jeffries C.D."/>
            <person name="Detter J.C."/>
            <person name="Brambilla E."/>
            <person name="Kannan K.P."/>
            <person name="Djao O.D."/>
            <person name="Rohde M."/>
            <person name="Pukall R."/>
            <person name="Spring S."/>
            <person name="Goker M."/>
            <person name="Sikorski J."/>
            <person name="Woyke T."/>
            <person name="Bristow J."/>
            <person name="Eisen J.A."/>
            <person name="Markowitz V."/>
            <person name="Hugenholtz P."/>
            <person name="Kyrpides N.C."/>
            <person name="Klenk H.P."/>
        </authorList>
    </citation>
    <scope>NUCLEOTIDE SEQUENCE [LARGE SCALE GENOMIC DNA]</scope>
    <source>
        <strain evidence="15">ATCC 33891 / DSM 2032 / 1pr3</strain>
    </source>
</reference>
<evidence type="ECO:0000313" key="14">
    <source>
        <dbReference type="EMBL" id="ADW17736.1"/>
    </source>
</evidence>
<keyword evidence="5 13" id="KW-0444">Lipid biosynthesis</keyword>
<organism evidence="14 15">
    <name type="scientific">Desulfobulbus propionicus (strain ATCC 33891 / DSM 2032 / VKM B-1956 / 1pr3)</name>
    <dbReference type="NCBI Taxonomy" id="577650"/>
    <lineage>
        <taxon>Bacteria</taxon>
        <taxon>Pseudomonadati</taxon>
        <taxon>Thermodesulfobacteriota</taxon>
        <taxon>Desulfobulbia</taxon>
        <taxon>Desulfobulbales</taxon>
        <taxon>Desulfobulbaceae</taxon>
        <taxon>Desulfobulbus</taxon>
    </lineage>
</organism>
<dbReference type="SUPFAM" id="SSF52540">
    <property type="entry name" value="P-loop containing nucleoside triphosphate hydrolases"/>
    <property type="match status" value="1"/>
</dbReference>
<evidence type="ECO:0000313" key="15">
    <source>
        <dbReference type="Proteomes" id="UP000006365"/>
    </source>
</evidence>
<dbReference type="InterPro" id="IPR003758">
    <property type="entry name" value="LpxK"/>
</dbReference>
<dbReference type="AlphaFoldDB" id="A0A7U3YLS4"/>
<dbReference type="InterPro" id="IPR027417">
    <property type="entry name" value="P-loop_NTPase"/>
</dbReference>
<keyword evidence="6 13" id="KW-0441">Lipid A biosynthesis</keyword>
<evidence type="ECO:0000256" key="9">
    <source>
        <dbReference type="ARBA" id="ARBA00022777"/>
    </source>
</evidence>
<dbReference type="EMBL" id="CP002364">
    <property type="protein sequence ID" value="ADW17736.1"/>
    <property type="molecule type" value="Genomic_DNA"/>
</dbReference>
<dbReference type="Proteomes" id="UP000006365">
    <property type="component" value="Chromosome"/>
</dbReference>
<name>A0A7U3YLS4_DESPD</name>
<dbReference type="GO" id="GO:0009245">
    <property type="term" value="P:lipid A biosynthetic process"/>
    <property type="evidence" value="ECO:0007669"/>
    <property type="project" value="UniProtKB-UniRule"/>
</dbReference>
<dbReference type="PANTHER" id="PTHR42724">
    <property type="entry name" value="TETRAACYLDISACCHARIDE 4'-KINASE"/>
    <property type="match status" value="1"/>
</dbReference>
<keyword evidence="11 13" id="KW-0443">Lipid metabolism</keyword>
<dbReference type="KEGG" id="dpr:Despr_1584"/>
<evidence type="ECO:0000256" key="7">
    <source>
        <dbReference type="ARBA" id="ARBA00022679"/>
    </source>
</evidence>
<dbReference type="GO" id="GO:0009244">
    <property type="term" value="P:lipopolysaccharide core region biosynthetic process"/>
    <property type="evidence" value="ECO:0007669"/>
    <property type="project" value="TreeGrafter"/>
</dbReference>
<dbReference type="UniPathway" id="UPA00359">
    <property type="reaction ID" value="UER00482"/>
</dbReference>
<dbReference type="HAMAP" id="MF_00409">
    <property type="entry name" value="LpxK"/>
    <property type="match status" value="1"/>
</dbReference>
<keyword evidence="10 13" id="KW-0067">ATP-binding</keyword>
<accession>A0A7U3YLS4</accession>
<dbReference type="PANTHER" id="PTHR42724:SF1">
    <property type="entry name" value="TETRAACYLDISACCHARIDE 4'-KINASE, MITOCHONDRIAL-RELATED"/>
    <property type="match status" value="1"/>
</dbReference>
<evidence type="ECO:0000256" key="12">
    <source>
        <dbReference type="ARBA" id="ARBA00029757"/>
    </source>
</evidence>